<dbReference type="InterPro" id="IPR004360">
    <property type="entry name" value="Glyas_Fos-R_dOase_dom"/>
</dbReference>
<dbReference type="Pfam" id="PF00903">
    <property type="entry name" value="Glyoxalase"/>
    <property type="match status" value="1"/>
</dbReference>
<dbReference type="InterPro" id="IPR029068">
    <property type="entry name" value="Glyas_Bleomycin-R_OHBP_Dase"/>
</dbReference>
<proteinExistence type="predicted"/>
<gene>
    <name evidence="3" type="ORF">KKP3000_001466</name>
</gene>
<name>A0ABV5AA00_9BACL</name>
<dbReference type="RefSeq" id="WP_275475847.1">
    <property type="nucleotide sequence ID" value="NZ_CP162940.1"/>
</dbReference>
<dbReference type="SUPFAM" id="SSF54593">
    <property type="entry name" value="Glyoxalase/Bleomycin resistance protein/Dihydroxybiphenyl dioxygenase"/>
    <property type="match status" value="1"/>
</dbReference>
<sequence>MIICEYVQHVSLAVTDLTSARRFYKKVLGLQEIERPNFHFPGTWFAIGAQQLHLIVNPRAQTLREIPTIDSMESHFAIRIANYDAAIRHLSSIGVPFVANPGSATGWKQIYVCDPDGNVIELNSL</sequence>
<dbReference type="PANTHER" id="PTHR46142:SF3">
    <property type="entry name" value="F18B13.24 PROTEIN"/>
    <property type="match status" value="1"/>
</dbReference>
<organism evidence="3 4">
    <name type="scientific">Alicyclobacillus fastidiosus</name>
    <dbReference type="NCBI Taxonomy" id="392011"/>
    <lineage>
        <taxon>Bacteria</taxon>
        <taxon>Bacillati</taxon>
        <taxon>Bacillota</taxon>
        <taxon>Bacilli</taxon>
        <taxon>Bacillales</taxon>
        <taxon>Alicyclobacillaceae</taxon>
        <taxon>Alicyclobacillus</taxon>
    </lineage>
</organism>
<keyword evidence="1" id="KW-0479">Metal-binding</keyword>
<comment type="caution">
    <text evidence="3">The sequence shown here is derived from an EMBL/GenBank/DDBJ whole genome shotgun (WGS) entry which is preliminary data.</text>
</comment>
<accession>A0ABV5AA00</accession>
<evidence type="ECO:0000313" key="4">
    <source>
        <dbReference type="Proteomes" id="UP001579974"/>
    </source>
</evidence>
<dbReference type="PROSITE" id="PS00934">
    <property type="entry name" value="GLYOXALASE_I_1"/>
    <property type="match status" value="1"/>
</dbReference>
<dbReference type="InterPro" id="IPR018146">
    <property type="entry name" value="Glyoxalase_1_CS"/>
</dbReference>
<evidence type="ECO:0000259" key="2">
    <source>
        <dbReference type="PROSITE" id="PS51819"/>
    </source>
</evidence>
<keyword evidence="4" id="KW-1185">Reference proteome</keyword>
<feature type="domain" description="VOC" evidence="2">
    <location>
        <begin position="6"/>
        <end position="125"/>
    </location>
</feature>
<dbReference type="EMBL" id="JBDXSU010000001">
    <property type="protein sequence ID" value="MFB5189027.1"/>
    <property type="molecule type" value="Genomic_DNA"/>
</dbReference>
<dbReference type="PROSITE" id="PS51819">
    <property type="entry name" value="VOC"/>
    <property type="match status" value="1"/>
</dbReference>
<dbReference type="Gene3D" id="3.10.180.10">
    <property type="entry name" value="2,3-Dihydroxybiphenyl 1,2-Dioxygenase, domain 1"/>
    <property type="match status" value="1"/>
</dbReference>
<evidence type="ECO:0000256" key="1">
    <source>
        <dbReference type="ARBA" id="ARBA00022723"/>
    </source>
</evidence>
<protein>
    <submittedName>
        <fullName evidence="3">VOC family protein</fullName>
    </submittedName>
</protein>
<dbReference type="PANTHER" id="PTHR46142">
    <property type="match status" value="1"/>
</dbReference>
<dbReference type="Proteomes" id="UP001579974">
    <property type="component" value="Unassembled WGS sequence"/>
</dbReference>
<reference evidence="3 4" key="1">
    <citation type="journal article" date="2024" name="Int. J. Mol. Sci.">
        <title>Exploration of Alicyclobacillus spp. Genome in Search of Antibiotic Resistance.</title>
        <authorList>
            <person name="Bucka-Kolendo J."/>
            <person name="Kiousi D.E."/>
            <person name="Dekowska A."/>
            <person name="Mikolajczuk-Szczyrba A."/>
            <person name="Karadedos D.M."/>
            <person name="Michael P."/>
            <person name="Galanis A."/>
            <person name="Sokolowska B."/>
        </authorList>
    </citation>
    <scope>NUCLEOTIDE SEQUENCE [LARGE SCALE GENOMIC DNA]</scope>
    <source>
        <strain evidence="3 4">KKP 3000</strain>
    </source>
</reference>
<evidence type="ECO:0000313" key="3">
    <source>
        <dbReference type="EMBL" id="MFB5189027.1"/>
    </source>
</evidence>
<dbReference type="InterPro" id="IPR037523">
    <property type="entry name" value="VOC_core"/>
</dbReference>